<sequence>MSILATHAPATLWKHFEALSRIPRVSRNERAAADYVLGIATARGLKSVRDAAGNVLVRKPAAPGCEDRAAVILQSHLDMVGQKTAASAHDFARDPLTLRVDGGWLKAEGTTLGADNGIGVAAALALLESTDVRHGPVSALFTVEEEIGLHGAAAVTPEMLQGDLLVNLDSDLPGELITGCAGALTMRAEFPGERDAVPVLWRGLRVRLHGLQGGHSGADIHRGRANALRTLARMLAETASAVPLRLCTFLGGDARNAIPREASALVTVPAGECSSATSTLWALVDAIRAEYQDTEPGLAVSIEECPAPARALPGDATLRFLTFLRAGPIGVIRTLPTQDGAVETSNNLAIVECGETGPAVVQYLARSVVESTKWDVFGTLGGLAQLAGGKIEAQGNYPGWKPAAHSRLVPILAAACERVLGRPARTSVVHGGLECGILMAAKPSLDCVSIGPRIESMHSPDERVEIASVDAFYRILTFALESLPKAG</sequence>
<dbReference type="InterPro" id="IPR002933">
    <property type="entry name" value="Peptidase_M20"/>
</dbReference>
<evidence type="ECO:0000256" key="1">
    <source>
        <dbReference type="ARBA" id="ARBA00001941"/>
    </source>
</evidence>
<dbReference type="PIRSF" id="PIRSF016599">
    <property type="entry name" value="Xaa-His_dipept"/>
    <property type="match status" value="1"/>
</dbReference>
<evidence type="ECO:0000256" key="3">
    <source>
        <dbReference type="ARBA" id="ARBA00022670"/>
    </source>
</evidence>
<dbReference type="PANTHER" id="PTHR43501">
    <property type="entry name" value="CYTOSOL NON-SPECIFIC DIPEPTIDASE"/>
    <property type="match status" value="1"/>
</dbReference>
<dbReference type="AlphaFoldDB" id="A0A1J5TYH3"/>
<name>A0A1J5TYH3_9ZZZZ</name>
<dbReference type="EMBL" id="MLJW01000002">
    <property type="protein sequence ID" value="OIR18860.1"/>
    <property type="molecule type" value="Genomic_DNA"/>
</dbReference>
<evidence type="ECO:0000256" key="5">
    <source>
        <dbReference type="ARBA" id="ARBA00022801"/>
    </source>
</evidence>
<evidence type="ECO:0000256" key="2">
    <source>
        <dbReference type="ARBA" id="ARBA00001947"/>
    </source>
</evidence>
<gene>
    <name evidence="10" type="primary">pepD_1</name>
    <name evidence="10" type="ORF">GALL_12020</name>
</gene>
<evidence type="ECO:0000259" key="9">
    <source>
        <dbReference type="Pfam" id="PF07687"/>
    </source>
</evidence>
<dbReference type="InterPro" id="IPR001160">
    <property type="entry name" value="Peptidase_M20C"/>
</dbReference>
<keyword evidence="8" id="KW-0170">Cobalt</keyword>
<keyword evidence="7" id="KW-0482">Metalloprotease</keyword>
<keyword evidence="3" id="KW-0645">Protease</keyword>
<comment type="cofactor">
    <cofactor evidence="1">
        <name>Co(2+)</name>
        <dbReference type="ChEBI" id="CHEBI:48828"/>
    </cofactor>
</comment>
<dbReference type="InterPro" id="IPR011650">
    <property type="entry name" value="Peptidase_M20_dimer"/>
</dbReference>
<keyword evidence="6" id="KW-0862">Zinc</keyword>
<evidence type="ECO:0000313" key="10">
    <source>
        <dbReference type="EMBL" id="OIR18860.1"/>
    </source>
</evidence>
<dbReference type="CDD" id="cd03890">
    <property type="entry name" value="M20_pepD"/>
    <property type="match status" value="1"/>
</dbReference>
<dbReference type="NCBIfam" id="TIGR01893">
    <property type="entry name" value="aa-his-dipept"/>
    <property type="match status" value="1"/>
</dbReference>
<dbReference type="PANTHER" id="PTHR43501:SF1">
    <property type="entry name" value="CYTOSOL NON-SPECIFIC DIPEPTIDASE"/>
    <property type="match status" value="1"/>
</dbReference>
<reference evidence="10" key="1">
    <citation type="submission" date="2016-10" db="EMBL/GenBank/DDBJ databases">
        <title>Sequence of Gallionella enrichment culture.</title>
        <authorList>
            <person name="Poehlein A."/>
            <person name="Muehling M."/>
            <person name="Daniel R."/>
        </authorList>
    </citation>
    <scope>NUCLEOTIDE SEQUENCE</scope>
</reference>
<comment type="caution">
    <text evidence="10">The sequence shown here is derived from an EMBL/GenBank/DDBJ whole genome shotgun (WGS) entry which is preliminary data.</text>
</comment>
<dbReference type="SUPFAM" id="SSF53187">
    <property type="entry name" value="Zn-dependent exopeptidases"/>
    <property type="match status" value="1"/>
</dbReference>
<evidence type="ECO:0000256" key="4">
    <source>
        <dbReference type="ARBA" id="ARBA00022723"/>
    </source>
</evidence>
<dbReference type="Gene3D" id="3.40.630.10">
    <property type="entry name" value="Zn peptidases"/>
    <property type="match status" value="2"/>
</dbReference>
<organism evidence="10">
    <name type="scientific">mine drainage metagenome</name>
    <dbReference type="NCBI Taxonomy" id="410659"/>
    <lineage>
        <taxon>unclassified sequences</taxon>
        <taxon>metagenomes</taxon>
        <taxon>ecological metagenomes</taxon>
    </lineage>
</organism>
<dbReference type="EC" id="3.4.13.18" evidence="10"/>
<evidence type="ECO:0000256" key="8">
    <source>
        <dbReference type="ARBA" id="ARBA00023285"/>
    </source>
</evidence>
<proteinExistence type="predicted"/>
<dbReference type="FunFam" id="3.40.630.10:FF:000018">
    <property type="entry name" value="Aminoacyl-histidine dipeptidase PepD"/>
    <property type="match status" value="1"/>
</dbReference>
<accession>A0A1J5TYH3</accession>
<dbReference type="GO" id="GO:0006508">
    <property type="term" value="P:proteolysis"/>
    <property type="evidence" value="ECO:0007669"/>
    <property type="project" value="UniProtKB-KW"/>
</dbReference>
<protein>
    <submittedName>
        <fullName evidence="10">Cytosol non-specific dipeptidase</fullName>
        <ecNumber evidence="10">3.4.13.18</ecNumber>
    </submittedName>
</protein>
<dbReference type="PRINTS" id="PR00934">
    <property type="entry name" value="XHISDIPTASE"/>
</dbReference>
<keyword evidence="10" id="KW-0224">Dipeptidase</keyword>
<dbReference type="Pfam" id="PF07687">
    <property type="entry name" value="M20_dimer"/>
    <property type="match status" value="1"/>
</dbReference>
<dbReference type="Pfam" id="PF01546">
    <property type="entry name" value="Peptidase_M20"/>
    <property type="match status" value="1"/>
</dbReference>
<dbReference type="FunFam" id="3.40.630.10:FF:000015">
    <property type="entry name" value="Aminoacyl-histidine dipeptidase PepD"/>
    <property type="match status" value="1"/>
</dbReference>
<comment type="cofactor">
    <cofactor evidence="2">
        <name>Zn(2+)</name>
        <dbReference type="ChEBI" id="CHEBI:29105"/>
    </cofactor>
</comment>
<evidence type="ECO:0000256" key="7">
    <source>
        <dbReference type="ARBA" id="ARBA00023049"/>
    </source>
</evidence>
<dbReference type="InterPro" id="IPR036264">
    <property type="entry name" value="Bact_exopeptidase_dim_dom"/>
</dbReference>
<dbReference type="GO" id="GO:0005829">
    <property type="term" value="C:cytosol"/>
    <property type="evidence" value="ECO:0007669"/>
    <property type="project" value="TreeGrafter"/>
</dbReference>
<keyword evidence="5 10" id="KW-0378">Hydrolase</keyword>
<dbReference type="GO" id="GO:0046872">
    <property type="term" value="F:metal ion binding"/>
    <property type="evidence" value="ECO:0007669"/>
    <property type="project" value="UniProtKB-KW"/>
</dbReference>
<keyword evidence="4" id="KW-0479">Metal-binding</keyword>
<feature type="domain" description="Peptidase M20 dimerisation" evidence="9">
    <location>
        <begin position="209"/>
        <end position="290"/>
    </location>
</feature>
<dbReference type="SUPFAM" id="SSF55031">
    <property type="entry name" value="Bacterial exopeptidase dimerisation domain"/>
    <property type="match status" value="1"/>
</dbReference>
<evidence type="ECO:0000256" key="6">
    <source>
        <dbReference type="ARBA" id="ARBA00022833"/>
    </source>
</evidence>
<dbReference type="GO" id="GO:0070573">
    <property type="term" value="F:metallodipeptidase activity"/>
    <property type="evidence" value="ECO:0007669"/>
    <property type="project" value="TreeGrafter"/>
</dbReference>